<sequence length="21" mass="2597">MNILHLNLQLTIMEWSYLHLN</sequence>
<evidence type="ECO:0000313" key="1">
    <source>
        <dbReference type="EMBL" id="WAR03986.1"/>
    </source>
</evidence>
<organism evidence="1 2">
    <name type="scientific">Mya arenaria</name>
    <name type="common">Soft-shell clam</name>
    <dbReference type="NCBI Taxonomy" id="6604"/>
    <lineage>
        <taxon>Eukaryota</taxon>
        <taxon>Metazoa</taxon>
        <taxon>Spiralia</taxon>
        <taxon>Lophotrochozoa</taxon>
        <taxon>Mollusca</taxon>
        <taxon>Bivalvia</taxon>
        <taxon>Autobranchia</taxon>
        <taxon>Heteroconchia</taxon>
        <taxon>Euheterodonta</taxon>
        <taxon>Imparidentia</taxon>
        <taxon>Neoheterodontei</taxon>
        <taxon>Myida</taxon>
        <taxon>Myoidea</taxon>
        <taxon>Myidae</taxon>
        <taxon>Mya</taxon>
    </lineage>
</organism>
<dbReference type="Proteomes" id="UP001164746">
    <property type="component" value="Chromosome 4"/>
</dbReference>
<evidence type="ECO:0000313" key="2">
    <source>
        <dbReference type="Proteomes" id="UP001164746"/>
    </source>
</evidence>
<keyword evidence="2" id="KW-1185">Reference proteome</keyword>
<proteinExistence type="predicted"/>
<protein>
    <submittedName>
        <fullName evidence="1">Uncharacterized protein</fullName>
    </submittedName>
</protein>
<reference evidence="1" key="1">
    <citation type="submission" date="2022-11" db="EMBL/GenBank/DDBJ databases">
        <title>Centuries of genome instability and evolution in soft-shell clam transmissible cancer (bioRxiv).</title>
        <authorList>
            <person name="Hart S.F.M."/>
            <person name="Yonemitsu M.A."/>
            <person name="Giersch R.M."/>
            <person name="Beal B.F."/>
            <person name="Arriagada G."/>
            <person name="Davis B.W."/>
            <person name="Ostrander E.A."/>
            <person name="Goff S.P."/>
            <person name="Metzger M.J."/>
        </authorList>
    </citation>
    <scope>NUCLEOTIDE SEQUENCE</scope>
    <source>
        <strain evidence="1">MELC-2E11</strain>
        <tissue evidence="1">Siphon/mantle</tissue>
    </source>
</reference>
<accession>A0ABY7EA13</accession>
<gene>
    <name evidence="1" type="ORF">MAR_010544</name>
</gene>
<name>A0ABY7EA13_MYAAR</name>
<dbReference type="EMBL" id="CP111015">
    <property type="protein sequence ID" value="WAR03986.1"/>
    <property type="molecule type" value="Genomic_DNA"/>
</dbReference>